<evidence type="ECO:0000256" key="2">
    <source>
        <dbReference type="SAM" id="SignalP"/>
    </source>
</evidence>
<name>A0A085LJJ7_9BILA</name>
<feature type="region of interest" description="Disordered" evidence="1">
    <location>
        <begin position="42"/>
        <end position="69"/>
    </location>
</feature>
<protein>
    <submittedName>
        <fullName evidence="3">Uncharacterized protein</fullName>
    </submittedName>
</protein>
<keyword evidence="4" id="KW-1185">Reference proteome</keyword>
<dbReference type="AlphaFoldDB" id="A0A085LJJ7"/>
<dbReference type="EMBL" id="KL363724">
    <property type="protein sequence ID" value="KFD45143.1"/>
    <property type="molecule type" value="Genomic_DNA"/>
</dbReference>
<keyword evidence="2" id="KW-0732">Signal</keyword>
<evidence type="ECO:0000313" key="4">
    <source>
        <dbReference type="Proteomes" id="UP000030764"/>
    </source>
</evidence>
<gene>
    <name evidence="3" type="ORF">M513_13980</name>
</gene>
<feature type="compositionally biased region" description="Basic and acidic residues" evidence="1">
    <location>
        <begin position="60"/>
        <end position="69"/>
    </location>
</feature>
<proteinExistence type="predicted"/>
<reference evidence="3 4" key="1">
    <citation type="journal article" date="2014" name="Nat. Genet.">
        <title>Genome and transcriptome of the porcine whipworm Trichuris suis.</title>
        <authorList>
            <person name="Jex A.R."/>
            <person name="Nejsum P."/>
            <person name="Schwarz E.M."/>
            <person name="Hu L."/>
            <person name="Young N.D."/>
            <person name="Hall R.S."/>
            <person name="Korhonen P.K."/>
            <person name="Liao S."/>
            <person name="Thamsborg S."/>
            <person name="Xia J."/>
            <person name="Xu P."/>
            <person name="Wang S."/>
            <person name="Scheerlinck J.P."/>
            <person name="Hofmann A."/>
            <person name="Sternberg P.W."/>
            <person name="Wang J."/>
            <person name="Gasser R.B."/>
        </authorList>
    </citation>
    <scope>NUCLEOTIDE SEQUENCE [LARGE SCALE GENOMIC DNA]</scope>
    <source>
        <strain evidence="3">DCEP-RM93M</strain>
    </source>
</reference>
<accession>A0A085LJJ7</accession>
<feature type="chain" id="PRO_5001794582" evidence="2">
    <location>
        <begin position="23"/>
        <end position="69"/>
    </location>
</feature>
<dbReference type="Proteomes" id="UP000030764">
    <property type="component" value="Unassembled WGS sequence"/>
</dbReference>
<evidence type="ECO:0000313" key="3">
    <source>
        <dbReference type="EMBL" id="KFD45143.1"/>
    </source>
</evidence>
<feature type="signal peptide" evidence="2">
    <location>
        <begin position="1"/>
        <end position="22"/>
    </location>
</feature>
<evidence type="ECO:0000256" key="1">
    <source>
        <dbReference type="SAM" id="MobiDB-lite"/>
    </source>
</evidence>
<organism evidence="3 4">
    <name type="scientific">Trichuris suis</name>
    <name type="common">pig whipworm</name>
    <dbReference type="NCBI Taxonomy" id="68888"/>
    <lineage>
        <taxon>Eukaryota</taxon>
        <taxon>Metazoa</taxon>
        <taxon>Ecdysozoa</taxon>
        <taxon>Nematoda</taxon>
        <taxon>Enoplea</taxon>
        <taxon>Dorylaimia</taxon>
        <taxon>Trichinellida</taxon>
        <taxon>Trichuridae</taxon>
        <taxon>Trichuris</taxon>
    </lineage>
</organism>
<sequence>MKNPLFVLFNLITAMIITLAKCTGLAAFLQGTNEEGCLVARRGEKQKAQTGRKSTGVPDEALHPEADRL</sequence>